<feature type="region of interest" description="Disordered" evidence="1">
    <location>
        <begin position="1"/>
        <end position="104"/>
    </location>
</feature>
<proteinExistence type="predicted"/>
<reference evidence="2" key="1">
    <citation type="journal article" date="2023" name="Mol. Phylogenet. Evol.">
        <title>Genome-scale phylogeny and comparative genomics of the fungal order Sordariales.</title>
        <authorList>
            <person name="Hensen N."/>
            <person name="Bonometti L."/>
            <person name="Westerberg I."/>
            <person name="Brannstrom I.O."/>
            <person name="Guillou S."/>
            <person name="Cros-Aarteil S."/>
            <person name="Calhoun S."/>
            <person name="Haridas S."/>
            <person name="Kuo A."/>
            <person name="Mondo S."/>
            <person name="Pangilinan J."/>
            <person name="Riley R."/>
            <person name="LaButti K."/>
            <person name="Andreopoulos B."/>
            <person name="Lipzen A."/>
            <person name="Chen C."/>
            <person name="Yan M."/>
            <person name="Daum C."/>
            <person name="Ng V."/>
            <person name="Clum A."/>
            <person name="Steindorff A."/>
            <person name="Ohm R.A."/>
            <person name="Martin F."/>
            <person name="Silar P."/>
            <person name="Natvig D.O."/>
            <person name="Lalanne C."/>
            <person name="Gautier V."/>
            <person name="Ament-Velasquez S.L."/>
            <person name="Kruys A."/>
            <person name="Hutchinson M.I."/>
            <person name="Powell A.J."/>
            <person name="Barry K."/>
            <person name="Miller A.N."/>
            <person name="Grigoriev I.V."/>
            <person name="Debuchy R."/>
            <person name="Gladieux P."/>
            <person name="Hiltunen Thoren M."/>
            <person name="Johannesson H."/>
        </authorList>
    </citation>
    <scope>NUCLEOTIDE SEQUENCE</scope>
    <source>
        <strain evidence="2">CBS 141.50</strain>
    </source>
</reference>
<gene>
    <name evidence="2" type="ORF">C8A04DRAFT_15749</name>
</gene>
<dbReference type="AlphaFoldDB" id="A0AAN6ZJ71"/>
<name>A0AAN6ZJ71_9PEZI</name>
<feature type="compositionally biased region" description="Basic and acidic residues" evidence="1">
    <location>
        <begin position="89"/>
        <end position="98"/>
    </location>
</feature>
<sequence>MSDILEALKDAVSPKRRAQATDETYDAHKRGPYPDQPPHAPAGEAVSGPSPVEARNPGRAEQTDLSRGAATSAAAPASQSAGPSQYNEATHRPVHAEGGKFGLS</sequence>
<accession>A0AAN6ZJ71</accession>
<keyword evidence="3" id="KW-1185">Reference proteome</keyword>
<dbReference type="EMBL" id="MU853658">
    <property type="protein sequence ID" value="KAK4139554.1"/>
    <property type="molecule type" value="Genomic_DNA"/>
</dbReference>
<evidence type="ECO:0000313" key="2">
    <source>
        <dbReference type="EMBL" id="KAK4139554.1"/>
    </source>
</evidence>
<protein>
    <submittedName>
        <fullName evidence="2">Uncharacterized protein</fullName>
    </submittedName>
</protein>
<dbReference type="RefSeq" id="XP_062632925.1">
    <property type="nucleotide sequence ID" value="XM_062778602.1"/>
</dbReference>
<organism evidence="2 3">
    <name type="scientific">Dichotomopilus funicola</name>
    <dbReference type="NCBI Taxonomy" id="1934379"/>
    <lineage>
        <taxon>Eukaryota</taxon>
        <taxon>Fungi</taxon>
        <taxon>Dikarya</taxon>
        <taxon>Ascomycota</taxon>
        <taxon>Pezizomycotina</taxon>
        <taxon>Sordariomycetes</taxon>
        <taxon>Sordariomycetidae</taxon>
        <taxon>Sordariales</taxon>
        <taxon>Chaetomiaceae</taxon>
        <taxon>Dichotomopilus</taxon>
    </lineage>
</organism>
<reference evidence="2" key="2">
    <citation type="submission" date="2023-05" db="EMBL/GenBank/DDBJ databases">
        <authorList>
            <consortium name="Lawrence Berkeley National Laboratory"/>
            <person name="Steindorff A."/>
            <person name="Hensen N."/>
            <person name="Bonometti L."/>
            <person name="Westerberg I."/>
            <person name="Brannstrom I.O."/>
            <person name="Guillou S."/>
            <person name="Cros-Aarteil S."/>
            <person name="Calhoun S."/>
            <person name="Haridas S."/>
            <person name="Kuo A."/>
            <person name="Mondo S."/>
            <person name="Pangilinan J."/>
            <person name="Riley R."/>
            <person name="Labutti K."/>
            <person name="Andreopoulos B."/>
            <person name="Lipzen A."/>
            <person name="Chen C."/>
            <person name="Yanf M."/>
            <person name="Daum C."/>
            <person name="Ng V."/>
            <person name="Clum A."/>
            <person name="Ohm R."/>
            <person name="Martin F."/>
            <person name="Silar P."/>
            <person name="Natvig D."/>
            <person name="Lalanne C."/>
            <person name="Gautier V."/>
            <person name="Ament-Velasquez S.L."/>
            <person name="Kruys A."/>
            <person name="Hutchinson M.I."/>
            <person name="Powell A.J."/>
            <person name="Barry K."/>
            <person name="Miller A.N."/>
            <person name="Grigoriev I.V."/>
            <person name="Debuchy R."/>
            <person name="Gladieux P."/>
            <person name="Thoren M.H."/>
            <person name="Johannesson H."/>
        </authorList>
    </citation>
    <scope>NUCLEOTIDE SEQUENCE</scope>
    <source>
        <strain evidence="2">CBS 141.50</strain>
    </source>
</reference>
<feature type="compositionally biased region" description="Basic and acidic residues" evidence="1">
    <location>
        <begin position="1"/>
        <end position="13"/>
    </location>
</feature>
<feature type="compositionally biased region" description="Low complexity" evidence="1">
    <location>
        <begin position="68"/>
        <end position="85"/>
    </location>
</feature>
<evidence type="ECO:0000256" key="1">
    <source>
        <dbReference type="SAM" id="MobiDB-lite"/>
    </source>
</evidence>
<evidence type="ECO:0000313" key="3">
    <source>
        <dbReference type="Proteomes" id="UP001302676"/>
    </source>
</evidence>
<dbReference type="GeneID" id="87815215"/>
<dbReference type="Proteomes" id="UP001302676">
    <property type="component" value="Unassembled WGS sequence"/>
</dbReference>
<comment type="caution">
    <text evidence="2">The sequence shown here is derived from an EMBL/GenBank/DDBJ whole genome shotgun (WGS) entry which is preliminary data.</text>
</comment>